<evidence type="ECO:0000256" key="10">
    <source>
        <dbReference type="RuleBase" id="RU003983"/>
    </source>
</evidence>
<dbReference type="PANTHER" id="PTHR43221:SF2">
    <property type="entry name" value="PROTEASE HTPX HOMOLOG"/>
    <property type="match status" value="1"/>
</dbReference>
<keyword evidence="9 11" id="KW-0472">Membrane</keyword>
<keyword evidence="8 10" id="KW-0482">Metalloprotease</keyword>
<evidence type="ECO:0000256" key="1">
    <source>
        <dbReference type="ARBA" id="ARBA00022475"/>
    </source>
</evidence>
<dbReference type="PANTHER" id="PTHR43221">
    <property type="entry name" value="PROTEASE HTPX"/>
    <property type="match status" value="1"/>
</dbReference>
<dbReference type="GO" id="GO:0006508">
    <property type="term" value="P:proteolysis"/>
    <property type="evidence" value="ECO:0007669"/>
    <property type="project" value="UniProtKB-KW"/>
</dbReference>
<comment type="cofactor">
    <cofactor evidence="10">
        <name>Zn(2+)</name>
        <dbReference type="ChEBI" id="CHEBI:29105"/>
    </cofactor>
    <text evidence="10">Binds 1 zinc ion per subunit.</text>
</comment>
<keyword evidence="4" id="KW-0479">Metal-binding</keyword>
<name>A0A7V9A8H8_9BACT</name>
<keyword evidence="2 10" id="KW-0645">Protease</keyword>
<dbReference type="InterPro" id="IPR050083">
    <property type="entry name" value="HtpX_protease"/>
</dbReference>
<evidence type="ECO:0000256" key="3">
    <source>
        <dbReference type="ARBA" id="ARBA00022692"/>
    </source>
</evidence>
<evidence type="ECO:0000259" key="12">
    <source>
        <dbReference type="Pfam" id="PF01435"/>
    </source>
</evidence>
<dbReference type="InterPro" id="IPR001915">
    <property type="entry name" value="Peptidase_M48"/>
</dbReference>
<dbReference type="EMBL" id="JABRWO010000010">
    <property type="protein sequence ID" value="MBA2116467.1"/>
    <property type="molecule type" value="Genomic_DNA"/>
</dbReference>
<keyword evidence="6 10" id="KW-0862">Zinc</keyword>
<accession>A0A7V9A8H8</accession>
<evidence type="ECO:0000256" key="6">
    <source>
        <dbReference type="ARBA" id="ARBA00022833"/>
    </source>
</evidence>
<feature type="transmembrane region" description="Helical" evidence="11">
    <location>
        <begin position="255"/>
        <end position="275"/>
    </location>
</feature>
<dbReference type="RefSeq" id="WP_207397876.1">
    <property type="nucleotide sequence ID" value="NZ_JABRWO010000010.1"/>
</dbReference>
<dbReference type="Pfam" id="PF01435">
    <property type="entry name" value="Peptidase_M48"/>
    <property type="match status" value="1"/>
</dbReference>
<evidence type="ECO:0000256" key="5">
    <source>
        <dbReference type="ARBA" id="ARBA00022801"/>
    </source>
</evidence>
<evidence type="ECO:0000256" key="9">
    <source>
        <dbReference type="ARBA" id="ARBA00023136"/>
    </source>
</evidence>
<evidence type="ECO:0000313" key="14">
    <source>
        <dbReference type="Proteomes" id="UP000551616"/>
    </source>
</evidence>
<dbReference type="GO" id="GO:0046872">
    <property type="term" value="F:metal ion binding"/>
    <property type="evidence" value="ECO:0007669"/>
    <property type="project" value="UniProtKB-KW"/>
</dbReference>
<dbReference type="AlphaFoldDB" id="A0A7V9A8H8"/>
<keyword evidence="7 11" id="KW-1133">Transmembrane helix</keyword>
<evidence type="ECO:0000256" key="11">
    <source>
        <dbReference type="SAM" id="Phobius"/>
    </source>
</evidence>
<dbReference type="GO" id="GO:0004222">
    <property type="term" value="F:metalloendopeptidase activity"/>
    <property type="evidence" value="ECO:0007669"/>
    <property type="project" value="InterPro"/>
</dbReference>
<evidence type="ECO:0000313" key="13">
    <source>
        <dbReference type="EMBL" id="MBA2116467.1"/>
    </source>
</evidence>
<dbReference type="Proteomes" id="UP000551616">
    <property type="component" value="Unassembled WGS sequence"/>
</dbReference>
<reference evidence="13 14" key="1">
    <citation type="submission" date="2020-05" db="EMBL/GenBank/DDBJ databases">
        <title>Bremerella alba sp. nov., a novel planctomycete isolated from the surface of the macroalga Fucus spiralis.</title>
        <authorList>
            <person name="Godinho O."/>
            <person name="Botelho R."/>
            <person name="Albuquerque L."/>
            <person name="Wiegand S."/>
            <person name="Da Costa M.S."/>
            <person name="Lobo-Da-Cunha A."/>
            <person name="Jogler C."/>
            <person name="Lage O.M."/>
        </authorList>
    </citation>
    <scope>NUCLEOTIDE SEQUENCE [LARGE SCALE GENOMIC DNA]</scope>
    <source>
        <strain evidence="13 14">FF15</strain>
    </source>
</reference>
<proteinExistence type="inferred from homology"/>
<keyword evidence="3 11" id="KW-0812">Transmembrane</keyword>
<comment type="caution">
    <text evidence="13">The sequence shown here is derived from an EMBL/GenBank/DDBJ whole genome shotgun (WGS) entry which is preliminary data.</text>
</comment>
<evidence type="ECO:0000256" key="2">
    <source>
        <dbReference type="ARBA" id="ARBA00022670"/>
    </source>
</evidence>
<dbReference type="Gene3D" id="3.30.2010.10">
    <property type="entry name" value="Metalloproteases ('zincins'), catalytic domain"/>
    <property type="match status" value="1"/>
</dbReference>
<feature type="transmembrane region" description="Helical" evidence="11">
    <location>
        <begin position="20"/>
        <end position="40"/>
    </location>
</feature>
<keyword evidence="14" id="KW-1185">Reference proteome</keyword>
<comment type="similarity">
    <text evidence="10">Belongs to the peptidase M48 family.</text>
</comment>
<gene>
    <name evidence="13" type="ORF">HOV93_36570</name>
</gene>
<sequence>MIADLISNLLIANTPWDWESLLWFLLLIPIVTVVAYPWLIKKLFPLNKLSRLQKRKLQRALPYVDDQFADKLRVWETGDRVCNAAVLGCVPGFSFVLVSDALLSRLSSRYAAAIVAHEIGHLRLWHVPIRLSVVFAGGILGMTLVHLGEQQSDWQMLTQSAVIVGTIAYMTLMLHFVAPLLEFQADAFAVDLLSNHNHSRRRSARMLIRALSQLTLLSGIEPSQRTWLYPSFEQRRRVILSLTSSSRLQLCLQRFLAAVFLSQIALIICCLLLLVG</sequence>
<feature type="transmembrane region" description="Helical" evidence="11">
    <location>
        <begin position="124"/>
        <end position="145"/>
    </location>
</feature>
<evidence type="ECO:0000256" key="8">
    <source>
        <dbReference type="ARBA" id="ARBA00023049"/>
    </source>
</evidence>
<evidence type="ECO:0000256" key="7">
    <source>
        <dbReference type="ARBA" id="ARBA00022989"/>
    </source>
</evidence>
<keyword evidence="5 10" id="KW-0378">Hydrolase</keyword>
<evidence type="ECO:0000256" key="4">
    <source>
        <dbReference type="ARBA" id="ARBA00022723"/>
    </source>
</evidence>
<feature type="transmembrane region" description="Helical" evidence="11">
    <location>
        <begin position="157"/>
        <end position="178"/>
    </location>
</feature>
<protein>
    <recommendedName>
        <fullName evidence="12">Peptidase M48 domain-containing protein</fullName>
    </recommendedName>
</protein>
<organism evidence="13 14">
    <name type="scientific">Bremerella alba</name>
    <dbReference type="NCBI Taxonomy" id="980252"/>
    <lineage>
        <taxon>Bacteria</taxon>
        <taxon>Pseudomonadati</taxon>
        <taxon>Planctomycetota</taxon>
        <taxon>Planctomycetia</taxon>
        <taxon>Pirellulales</taxon>
        <taxon>Pirellulaceae</taxon>
        <taxon>Bremerella</taxon>
    </lineage>
</organism>
<feature type="transmembrane region" description="Helical" evidence="11">
    <location>
        <begin position="81"/>
        <end position="104"/>
    </location>
</feature>
<keyword evidence="1" id="KW-1003">Cell membrane</keyword>
<feature type="domain" description="Peptidase M48" evidence="12">
    <location>
        <begin position="78"/>
        <end position="207"/>
    </location>
</feature>